<evidence type="ECO:0008006" key="3">
    <source>
        <dbReference type="Google" id="ProtNLM"/>
    </source>
</evidence>
<keyword evidence="1" id="KW-0812">Transmembrane</keyword>
<feature type="transmembrane region" description="Helical" evidence="1">
    <location>
        <begin position="112"/>
        <end position="138"/>
    </location>
</feature>
<gene>
    <name evidence="2" type="ORF">AAH949_07700</name>
</gene>
<proteinExistence type="predicted"/>
<sequence length="164" mass="19007">MVSFQNLLLILQGKVEVVSLMPYKDKIEALSDEKITQIQFLNFKNPIIGLLLGLIPAWILCGLSLDRLYKGDIFLGIMKIVFWILSFVWIFIAIAIKIAAFDELDYSDDIQAVMTLFVAFLGFFVLFIWNLVDFFLVWQGIKKDNLKKIVNFLEQDENFISNEQ</sequence>
<feature type="transmembrane region" description="Helical" evidence="1">
    <location>
        <begin position="80"/>
        <end position="100"/>
    </location>
</feature>
<dbReference type="EMBL" id="CP155620">
    <property type="protein sequence ID" value="XBJ28961.1"/>
    <property type="molecule type" value="Genomic_DNA"/>
</dbReference>
<keyword evidence="1" id="KW-1133">Transmembrane helix</keyword>
<dbReference type="AlphaFoldDB" id="A0AAU7E656"/>
<keyword evidence="1" id="KW-0472">Membrane</keyword>
<feature type="transmembrane region" description="Helical" evidence="1">
    <location>
        <begin position="47"/>
        <end position="68"/>
    </location>
</feature>
<organism evidence="2">
    <name type="scientific">Campylobacter sp. CCS1377</name>
    <dbReference type="NCBI Taxonomy" id="3158229"/>
    <lineage>
        <taxon>Bacteria</taxon>
        <taxon>Pseudomonadati</taxon>
        <taxon>Campylobacterota</taxon>
        <taxon>Epsilonproteobacteria</taxon>
        <taxon>Campylobacterales</taxon>
        <taxon>Campylobacteraceae</taxon>
        <taxon>Campylobacter</taxon>
    </lineage>
</organism>
<reference evidence="2" key="1">
    <citation type="submission" date="2024-05" db="EMBL/GenBank/DDBJ databases">
        <title>Campylobacter coli isolated from environmental waters in Slovenia.</title>
        <authorList>
            <person name="Zautner A.E."/>
            <person name="Bunk B."/>
            <person name="Riedel T."/>
            <person name="Sproeer C."/>
        </authorList>
    </citation>
    <scope>NUCLEOTIDE SEQUENCE</scope>
    <source>
        <strain evidence="2">CCS1377</strain>
    </source>
</reference>
<protein>
    <recommendedName>
        <fullName evidence="3">TM2 domain-containing protein</fullName>
    </recommendedName>
</protein>
<dbReference type="RefSeq" id="WP_348518406.1">
    <property type="nucleotide sequence ID" value="NZ_CP155620.1"/>
</dbReference>
<evidence type="ECO:0000256" key="1">
    <source>
        <dbReference type="SAM" id="Phobius"/>
    </source>
</evidence>
<accession>A0AAU7E656</accession>
<name>A0AAU7E656_9BACT</name>
<evidence type="ECO:0000313" key="2">
    <source>
        <dbReference type="EMBL" id="XBJ28961.1"/>
    </source>
</evidence>